<keyword evidence="5" id="KW-0349">Heme</keyword>
<keyword evidence="6 12" id="KW-0812">Transmembrane</keyword>
<keyword evidence="7" id="KW-0479">Metal-binding</keyword>
<sequence>MSSIATTDRPAEQAMRSKTIQPAWVRIVHWINAAAMVLMIMSGWQIYNASPLFSFLSFSHSITLGGWLGGALQWHFAAMWLLMVNGLVYLTLGLVTGRFRRKLLPITVDGVVGDTRAALTGKLSHADLTTYNYVQKLLYAGIIVVGIVIVLSGLAIWKPVQLQWLTALFGGYDVARYIHFFCMAAIVGFLVVHVALALLVPKSLRAMIIGK</sequence>
<dbReference type="GO" id="GO:0005506">
    <property type="term" value="F:iron ion binding"/>
    <property type="evidence" value="ECO:0007669"/>
    <property type="project" value="InterPro"/>
</dbReference>
<evidence type="ECO:0000313" key="15">
    <source>
        <dbReference type="Proteomes" id="UP000480266"/>
    </source>
</evidence>
<comment type="subcellular location">
    <subcellularLocation>
        <location evidence="1">Cell membrane</location>
        <topology evidence="1">Multi-pass membrane protein</topology>
    </subcellularLocation>
</comment>
<dbReference type="GO" id="GO:0009055">
    <property type="term" value="F:electron transfer activity"/>
    <property type="evidence" value="ECO:0007669"/>
    <property type="project" value="InterPro"/>
</dbReference>
<feature type="transmembrane region" description="Helical" evidence="12">
    <location>
        <begin position="74"/>
        <end position="95"/>
    </location>
</feature>
<keyword evidence="4" id="KW-1003">Cell membrane</keyword>
<dbReference type="AlphaFoldDB" id="A0A7C9RFZ0"/>
<accession>A0A7C9RFZ0</accession>
<feature type="transmembrane region" description="Helical" evidence="12">
    <location>
        <begin position="137"/>
        <end position="157"/>
    </location>
</feature>
<evidence type="ECO:0000256" key="6">
    <source>
        <dbReference type="ARBA" id="ARBA00022692"/>
    </source>
</evidence>
<dbReference type="InterPro" id="IPR016174">
    <property type="entry name" value="Di-haem_cyt_TM"/>
</dbReference>
<evidence type="ECO:0000256" key="10">
    <source>
        <dbReference type="ARBA" id="ARBA00023004"/>
    </source>
</evidence>
<evidence type="ECO:0000256" key="3">
    <source>
        <dbReference type="ARBA" id="ARBA00022448"/>
    </source>
</evidence>
<reference evidence="14" key="1">
    <citation type="submission" date="2020-02" db="EMBL/GenBank/DDBJ databases">
        <title>Draft genome sequence of Candidatus Afipia apatlaquensis IBT-C3, a potential strain for decolorization of textile dyes.</title>
        <authorList>
            <person name="Sanchez-Reyes A."/>
            <person name="Breton-Deval L."/>
            <person name="Mangelson H."/>
            <person name="Sanchez-Flores A."/>
        </authorList>
    </citation>
    <scope>NUCLEOTIDE SEQUENCE [LARGE SCALE GENOMIC DNA]</scope>
    <source>
        <strain evidence="14">IBT-C3</strain>
    </source>
</reference>
<keyword evidence="9 12" id="KW-1133">Transmembrane helix</keyword>
<comment type="similarity">
    <text evidence="2">Belongs to the HupC/HyaC/HydC family.</text>
</comment>
<dbReference type="Pfam" id="PF01292">
    <property type="entry name" value="Ni_hydr_CYTB"/>
    <property type="match status" value="1"/>
</dbReference>
<dbReference type="SUPFAM" id="SSF81342">
    <property type="entry name" value="Transmembrane di-heme cytochromes"/>
    <property type="match status" value="1"/>
</dbReference>
<evidence type="ECO:0000256" key="11">
    <source>
        <dbReference type="ARBA" id="ARBA00023136"/>
    </source>
</evidence>
<dbReference type="PANTHER" id="PTHR30485:SF1">
    <property type="entry name" value="CYTOCHROME YDHU-RELATED"/>
    <property type="match status" value="1"/>
</dbReference>
<organism evidence="14 15">
    <name type="scientific">Candidatus Afipia apatlaquensis</name>
    <dbReference type="NCBI Taxonomy" id="2712852"/>
    <lineage>
        <taxon>Bacteria</taxon>
        <taxon>Pseudomonadati</taxon>
        <taxon>Pseudomonadota</taxon>
        <taxon>Alphaproteobacteria</taxon>
        <taxon>Hyphomicrobiales</taxon>
        <taxon>Nitrobacteraceae</taxon>
        <taxon>Afipia</taxon>
    </lineage>
</organism>
<evidence type="ECO:0000256" key="8">
    <source>
        <dbReference type="ARBA" id="ARBA00022982"/>
    </source>
</evidence>
<proteinExistence type="inferred from homology"/>
<feature type="transmembrane region" description="Helical" evidence="12">
    <location>
        <begin position="23"/>
        <end position="47"/>
    </location>
</feature>
<dbReference type="InterPro" id="IPR011577">
    <property type="entry name" value="Cyt_b561_bac/Ni-Hgenase"/>
</dbReference>
<evidence type="ECO:0000313" key="14">
    <source>
        <dbReference type="EMBL" id="NGX96465.1"/>
    </source>
</evidence>
<keyword evidence="3" id="KW-0813">Transport</keyword>
<dbReference type="Proteomes" id="UP000480266">
    <property type="component" value="Unassembled WGS sequence"/>
</dbReference>
<evidence type="ECO:0000256" key="7">
    <source>
        <dbReference type="ARBA" id="ARBA00022723"/>
    </source>
</evidence>
<keyword evidence="11 12" id="KW-0472">Membrane</keyword>
<evidence type="ECO:0000256" key="9">
    <source>
        <dbReference type="ARBA" id="ARBA00022989"/>
    </source>
</evidence>
<feature type="domain" description="Cytochrome b561 bacterial/Ni-hydrogenase" evidence="13">
    <location>
        <begin position="21"/>
        <end position="208"/>
    </location>
</feature>
<dbReference type="InterPro" id="IPR000516">
    <property type="entry name" value="Ni-dep_Hydgase_cyt-B"/>
</dbReference>
<dbReference type="PANTHER" id="PTHR30485">
    <property type="entry name" value="NI/FE-HYDROGENASE 1 B-TYPE CYTOCHROME SUBUNIT"/>
    <property type="match status" value="1"/>
</dbReference>
<evidence type="ECO:0000259" key="13">
    <source>
        <dbReference type="Pfam" id="PF01292"/>
    </source>
</evidence>
<feature type="transmembrane region" description="Helical" evidence="12">
    <location>
        <begin position="177"/>
        <end position="200"/>
    </location>
</feature>
<dbReference type="FunFam" id="1.20.950.20:FF:000013">
    <property type="entry name" value="Thioredoxin reductase"/>
    <property type="match status" value="1"/>
</dbReference>
<evidence type="ECO:0000256" key="4">
    <source>
        <dbReference type="ARBA" id="ARBA00022475"/>
    </source>
</evidence>
<evidence type="ECO:0000256" key="1">
    <source>
        <dbReference type="ARBA" id="ARBA00004651"/>
    </source>
</evidence>
<name>A0A7C9RFZ0_9BRAD</name>
<keyword evidence="15" id="KW-1185">Reference proteome</keyword>
<comment type="caution">
    <text evidence="14">The sequence shown here is derived from an EMBL/GenBank/DDBJ whole genome shotgun (WGS) entry which is preliminary data.</text>
</comment>
<keyword evidence="8" id="KW-0249">Electron transport</keyword>
<gene>
    <name evidence="14" type="ORF">G4V63_14955</name>
</gene>
<dbReference type="Gene3D" id="1.20.950.20">
    <property type="entry name" value="Transmembrane di-heme cytochromes, Chain C"/>
    <property type="match status" value="1"/>
</dbReference>
<evidence type="ECO:0000256" key="5">
    <source>
        <dbReference type="ARBA" id="ARBA00022617"/>
    </source>
</evidence>
<dbReference type="EMBL" id="JAAMRR010000765">
    <property type="protein sequence ID" value="NGX96465.1"/>
    <property type="molecule type" value="Genomic_DNA"/>
</dbReference>
<evidence type="ECO:0000256" key="12">
    <source>
        <dbReference type="SAM" id="Phobius"/>
    </source>
</evidence>
<dbReference type="GO" id="GO:0020037">
    <property type="term" value="F:heme binding"/>
    <property type="evidence" value="ECO:0007669"/>
    <property type="project" value="TreeGrafter"/>
</dbReference>
<protein>
    <submittedName>
        <fullName evidence="14">Cytochrome b/b6 domain-containing protein</fullName>
    </submittedName>
</protein>
<evidence type="ECO:0000256" key="2">
    <source>
        <dbReference type="ARBA" id="ARBA00008622"/>
    </source>
</evidence>
<dbReference type="GO" id="GO:0022904">
    <property type="term" value="P:respiratory electron transport chain"/>
    <property type="evidence" value="ECO:0007669"/>
    <property type="project" value="InterPro"/>
</dbReference>
<dbReference type="PRINTS" id="PR00161">
    <property type="entry name" value="NIHGNASECYTB"/>
</dbReference>
<keyword evidence="10" id="KW-0408">Iron</keyword>
<dbReference type="InterPro" id="IPR051542">
    <property type="entry name" value="Hydrogenase_cytochrome"/>
</dbReference>
<dbReference type="GO" id="GO:0005886">
    <property type="term" value="C:plasma membrane"/>
    <property type="evidence" value="ECO:0007669"/>
    <property type="project" value="UniProtKB-SubCell"/>
</dbReference>